<proteinExistence type="predicted"/>
<accession>A0ABW8F167</accession>
<dbReference type="Gene3D" id="1.10.260.40">
    <property type="entry name" value="lambda repressor-like DNA-binding domains"/>
    <property type="match status" value="1"/>
</dbReference>
<dbReference type="InterPro" id="IPR001387">
    <property type="entry name" value="Cro/C1-type_HTH"/>
</dbReference>
<sequence length="143" mass="15476">MNTIGERLKAERTRLGFNQTEFAAIGGVQRRAQLFYEQDERRPDAGYLQAVSRLGVDVQFVVTGAPSSQALTDEEALLLDGFRKLDIKNKARVLGVVEGATPADENRKATHVTVGGSIGQQISGDVHGTVQGPVMGKKIVKKK</sequence>
<dbReference type="CDD" id="cd00093">
    <property type="entry name" value="HTH_XRE"/>
    <property type="match status" value="1"/>
</dbReference>
<organism evidence="2 3">
    <name type="scientific">Herbaspirillum chlorophenolicum</name>
    <dbReference type="NCBI Taxonomy" id="211589"/>
    <lineage>
        <taxon>Bacteria</taxon>
        <taxon>Pseudomonadati</taxon>
        <taxon>Pseudomonadota</taxon>
        <taxon>Betaproteobacteria</taxon>
        <taxon>Burkholderiales</taxon>
        <taxon>Oxalobacteraceae</taxon>
        <taxon>Herbaspirillum</taxon>
    </lineage>
</organism>
<keyword evidence="3" id="KW-1185">Reference proteome</keyword>
<dbReference type="SUPFAM" id="SSF47413">
    <property type="entry name" value="lambda repressor-like DNA-binding domains"/>
    <property type="match status" value="1"/>
</dbReference>
<comment type="caution">
    <text evidence="2">The sequence shown here is derived from an EMBL/GenBank/DDBJ whole genome shotgun (WGS) entry which is preliminary data.</text>
</comment>
<evidence type="ECO:0000259" key="1">
    <source>
        <dbReference type="SMART" id="SM00530"/>
    </source>
</evidence>
<name>A0ABW8F167_9BURK</name>
<dbReference type="RefSeq" id="WP_402701407.1">
    <property type="nucleotide sequence ID" value="NZ_JBIUZV010000007.1"/>
</dbReference>
<dbReference type="Proteomes" id="UP001617427">
    <property type="component" value="Unassembled WGS sequence"/>
</dbReference>
<dbReference type="SMART" id="SM00530">
    <property type="entry name" value="HTH_XRE"/>
    <property type="match status" value="1"/>
</dbReference>
<dbReference type="InterPro" id="IPR010982">
    <property type="entry name" value="Lambda_DNA-bd_dom_sf"/>
</dbReference>
<dbReference type="EMBL" id="JBIUZV010000007">
    <property type="protein sequence ID" value="MFJ3047000.1"/>
    <property type="molecule type" value="Genomic_DNA"/>
</dbReference>
<reference evidence="2 3" key="1">
    <citation type="submission" date="2024-10" db="EMBL/GenBank/DDBJ databases">
        <title>The Natural Products Discovery Center: Release of the First 8490 Sequenced Strains for Exploring Actinobacteria Biosynthetic Diversity.</title>
        <authorList>
            <person name="Kalkreuter E."/>
            <person name="Kautsar S.A."/>
            <person name="Yang D."/>
            <person name="Bader C.D."/>
            <person name="Teijaro C.N."/>
            <person name="Fluegel L."/>
            <person name="Davis C.M."/>
            <person name="Simpson J.R."/>
            <person name="Lauterbach L."/>
            <person name="Steele A.D."/>
            <person name="Gui C."/>
            <person name="Meng S."/>
            <person name="Li G."/>
            <person name="Viehrig K."/>
            <person name="Ye F."/>
            <person name="Su P."/>
            <person name="Kiefer A.F."/>
            <person name="Nichols A."/>
            <person name="Cepeda A.J."/>
            <person name="Yan W."/>
            <person name="Fan B."/>
            <person name="Jiang Y."/>
            <person name="Adhikari A."/>
            <person name="Zheng C.-J."/>
            <person name="Schuster L."/>
            <person name="Cowan T.M."/>
            <person name="Smanski M.J."/>
            <person name="Chevrette M.G."/>
            <person name="De Carvalho L.P.S."/>
            <person name="Shen B."/>
        </authorList>
    </citation>
    <scope>NUCLEOTIDE SEQUENCE [LARGE SCALE GENOMIC DNA]</scope>
    <source>
        <strain evidence="2 3">NPDC087045</strain>
    </source>
</reference>
<feature type="domain" description="HTH cro/C1-type" evidence="1">
    <location>
        <begin position="7"/>
        <end position="61"/>
    </location>
</feature>
<protein>
    <submittedName>
        <fullName evidence="2">Helix-turn-helix domain-containing protein</fullName>
    </submittedName>
</protein>
<evidence type="ECO:0000313" key="3">
    <source>
        <dbReference type="Proteomes" id="UP001617427"/>
    </source>
</evidence>
<evidence type="ECO:0000313" key="2">
    <source>
        <dbReference type="EMBL" id="MFJ3047000.1"/>
    </source>
</evidence>
<gene>
    <name evidence="2" type="ORF">ACIPEN_14305</name>
</gene>